<proteinExistence type="predicted"/>
<dbReference type="EMBL" id="JAWJZY010000002">
    <property type="protein sequence ID" value="MEE8658555.1"/>
    <property type="molecule type" value="Genomic_DNA"/>
</dbReference>
<dbReference type="Gene3D" id="1.10.260.40">
    <property type="entry name" value="lambda repressor-like DNA-binding domains"/>
    <property type="match status" value="1"/>
</dbReference>
<dbReference type="SUPFAM" id="SSF47413">
    <property type="entry name" value="lambda repressor-like DNA-binding domains"/>
    <property type="match status" value="1"/>
</dbReference>
<evidence type="ECO:0000313" key="2">
    <source>
        <dbReference type="Proteomes" id="UP001312908"/>
    </source>
</evidence>
<dbReference type="Proteomes" id="UP001312908">
    <property type="component" value="Unassembled WGS sequence"/>
</dbReference>
<keyword evidence="2" id="KW-1185">Reference proteome</keyword>
<dbReference type="InterPro" id="IPR010982">
    <property type="entry name" value="Lambda_DNA-bd_dom_sf"/>
</dbReference>
<accession>A0ABU7U265</accession>
<comment type="caution">
    <text evidence="1">The sequence shown here is derived from an EMBL/GenBank/DDBJ whole genome shotgun (WGS) entry which is preliminary data.</text>
</comment>
<evidence type="ECO:0008006" key="3">
    <source>
        <dbReference type="Google" id="ProtNLM"/>
    </source>
</evidence>
<reference evidence="1 2" key="1">
    <citation type="submission" date="2023-10" db="EMBL/GenBank/DDBJ databases">
        <title>Sorlinia euscelidii gen. nov., sp. nov., an acetic acid bacteria isolated from the gut of Euscelidius variegatus emitter.</title>
        <authorList>
            <person name="Michoud G."/>
            <person name="Marasco R."/>
            <person name="Seferji K."/>
            <person name="Gonella E."/>
            <person name="Garuglieri E."/>
            <person name="Alma A."/>
            <person name="Mapelli F."/>
            <person name="Borin S."/>
            <person name="Daffonchio D."/>
            <person name="Crotti E."/>
        </authorList>
    </citation>
    <scope>NUCLEOTIDE SEQUENCE [LARGE SCALE GENOMIC DNA]</scope>
    <source>
        <strain evidence="1 2">EV16P</strain>
    </source>
</reference>
<organism evidence="1 2">
    <name type="scientific">Sorlinia euscelidii</name>
    <dbReference type="NCBI Taxonomy" id="3081148"/>
    <lineage>
        <taxon>Bacteria</taxon>
        <taxon>Pseudomonadati</taxon>
        <taxon>Pseudomonadota</taxon>
        <taxon>Alphaproteobacteria</taxon>
        <taxon>Acetobacterales</taxon>
        <taxon>Acetobacteraceae</taxon>
        <taxon>Sorlinia</taxon>
    </lineage>
</organism>
<gene>
    <name evidence="1" type="ORF">DOFOFD_05975</name>
</gene>
<name>A0ABU7U265_9PROT</name>
<evidence type="ECO:0000313" key="1">
    <source>
        <dbReference type="EMBL" id="MEE8658555.1"/>
    </source>
</evidence>
<protein>
    <recommendedName>
        <fullName evidence="3">HTH cro/C1-type domain-containing protein</fullName>
    </recommendedName>
</protein>
<sequence length="139" mass="15366">MDDEPKDDLLKTLDKLCAERGVSRRHLSLASGMSDGAIKNIATGVTRSPRLDSLARLAAAASKSFTVFIGDYALRAKIGRPHSSNNTLGSAPVTFSDYNAELVEDADELEWLQEWRDMEKSQRRRALNLIKAFLQSDGI</sequence>
<dbReference type="RefSeq" id="WP_394819472.1">
    <property type="nucleotide sequence ID" value="NZ_JAWJZY010000002.1"/>
</dbReference>